<organism evidence="1 2">
    <name type="scientific">Salipiger thiooxidans</name>
    <dbReference type="NCBI Taxonomy" id="282683"/>
    <lineage>
        <taxon>Bacteria</taxon>
        <taxon>Pseudomonadati</taxon>
        <taxon>Pseudomonadota</taxon>
        <taxon>Alphaproteobacteria</taxon>
        <taxon>Rhodobacterales</taxon>
        <taxon>Roseobacteraceae</taxon>
        <taxon>Salipiger</taxon>
    </lineage>
</organism>
<dbReference type="STRING" id="282683.SAMN04488105_10410"/>
<evidence type="ECO:0000313" key="2">
    <source>
        <dbReference type="Proteomes" id="UP000198994"/>
    </source>
</evidence>
<name>A0A1G7D513_9RHOB</name>
<dbReference type="EMBL" id="FNAV01000004">
    <property type="protein sequence ID" value="SDE46607.1"/>
    <property type="molecule type" value="Genomic_DNA"/>
</dbReference>
<protein>
    <submittedName>
        <fullName evidence="1">Uncharacterized protein</fullName>
    </submittedName>
</protein>
<reference evidence="2" key="1">
    <citation type="submission" date="2016-10" db="EMBL/GenBank/DDBJ databases">
        <authorList>
            <person name="Varghese N."/>
            <person name="Submissions S."/>
        </authorList>
    </citation>
    <scope>NUCLEOTIDE SEQUENCE [LARGE SCALE GENOMIC DNA]</scope>
    <source>
        <strain evidence="2">DSM 10146</strain>
    </source>
</reference>
<evidence type="ECO:0000313" key="1">
    <source>
        <dbReference type="EMBL" id="SDE46607.1"/>
    </source>
</evidence>
<dbReference type="OrthoDB" id="7743875at2"/>
<dbReference type="RefSeq" id="WP_089956891.1">
    <property type="nucleotide sequence ID" value="NZ_FNAV01000004.1"/>
</dbReference>
<accession>A0A1G7D513</accession>
<gene>
    <name evidence="1" type="ORF">SAMN04488105_10410</name>
</gene>
<keyword evidence="2" id="KW-1185">Reference proteome</keyword>
<proteinExistence type="predicted"/>
<sequence>MAFRLSKTRTFTATVHVGEESFVATFRALPDAQLSEFDAPGAETQKSFLRRVIAGLDGLLDDQDLPLGFSRELLEDLLDYSDLRVAMLGAYHTGFYRAKAGN</sequence>
<dbReference type="Proteomes" id="UP000198994">
    <property type="component" value="Unassembled WGS sequence"/>
</dbReference>
<dbReference type="AlphaFoldDB" id="A0A1G7D513"/>